<keyword evidence="5" id="KW-0808">Transferase</keyword>
<sequence>MVRNIVIVGGSSHPQLTTRICAMLGIPPAQTILSKFAVGETRVEIQDSVRGKDVYVVQSGSGRVNDNLMELLITISACKTASAKTVTAVMPLFPYSRQPDIPYNKTGAPLSKAPSVRGDSRPETPNETRDTSPTSTPIDTLSKALSHAALERNAAAPAPPKEKRSCPPTPLRRSETTDSLPDPTSAYEAVMAHKAHLNKPPTPSLSGGECNPFNHTYKPNSGYRQWVAQAGTLVADLLSCAGADHIITMDLHDAQYQGFFDIPVDNLYARPLLKRYIQRNIPSSAGDLVIVSPDAGGAKRATQLADSLQMEFALIHKVNDRNDLSEHYPPAFVSSWADEVAESMGESNGSVRRTPGRYRPEPTMMLVGDLQGKIAIIVDDLADTCVTITRAAKLVKEKGATKVYALVTHAVLSGDACERINESEVDKLVVTNTVPQEEHLRRCTKLEVLDVAGVFAEAIRRVHHGESISVLFQFD</sequence>
<evidence type="ECO:0000256" key="1">
    <source>
        <dbReference type="ARBA" id="ARBA00006478"/>
    </source>
</evidence>
<dbReference type="GO" id="GO:0005737">
    <property type="term" value="C:cytoplasm"/>
    <property type="evidence" value="ECO:0007669"/>
    <property type="project" value="TreeGrafter"/>
</dbReference>
<dbReference type="InterPro" id="IPR005946">
    <property type="entry name" value="Rib-P_diPkinase"/>
</dbReference>
<keyword evidence="5" id="KW-0418">Kinase</keyword>
<dbReference type="SMART" id="SM01400">
    <property type="entry name" value="Pribosyltran_N"/>
    <property type="match status" value="1"/>
</dbReference>
<dbReference type="Pfam" id="PF14572">
    <property type="entry name" value="Pribosyl_synth"/>
    <property type="match status" value="1"/>
</dbReference>
<proteinExistence type="inferred from homology"/>
<evidence type="ECO:0000256" key="2">
    <source>
        <dbReference type="ARBA" id="ARBA00022727"/>
    </source>
</evidence>
<dbReference type="SUPFAM" id="SSF53271">
    <property type="entry name" value="PRTase-like"/>
    <property type="match status" value="2"/>
</dbReference>
<accession>A0A3N4HF45</accession>
<evidence type="ECO:0000313" key="5">
    <source>
        <dbReference type="EMBL" id="RPA71796.1"/>
    </source>
</evidence>
<feature type="compositionally biased region" description="Basic and acidic residues" evidence="3">
    <location>
        <begin position="118"/>
        <end position="130"/>
    </location>
</feature>
<feature type="region of interest" description="Disordered" evidence="3">
    <location>
        <begin position="98"/>
        <end position="139"/>
    </location>
</feature>
<dbReference type="InterPro" id="IPR029057">
    <property type="entry name" value="PRTase-like"/>
</dbReference>
<organism evidence="5 6">
    <name type="scientific">Ascobolus immersus RN42</name>
    <dbReference type="NCBI Taxonomy" id="1160509"/>
    <lineage>
        <taxon>Eukaryota</taxon>
        <taxon>Fungi</taxon>
        <taxon>Dikarya</taxon>
        <taxon>Ascomycota</taxon>
        <taxon>Pezizomycotina</taxon>
        <taxon>Pezizomycetes</taxon>
        <taxon>Pezizales</taxon>
        <taxon>Ascobolaceae</taxon>
        <taxon>Ascobolus</taxon>
    </lineage>
</organism>
<dbReference type="FunFam" id="3.40.50.2020:FF:000063">
    <property type="entry name" value="Phosphoribosylpyrophosphate synthetase"/>
    <property type="match status" value="1"/>
</dbReference>
<dbReference type="InterPro" id="IPR000836">
    <property type="entry name" value="PRTase_dom"/>
</dbReference>
<feature type="region of interest" description="Disordered" evidence="3">
    <location>
        <begin position="151"/>
        <end position="183"/>
    </location>
</feature>
<dbReference type="GO" id="GO:0006015">
    <property type="term" value="P:5-phosphoribose 1-diphosphate biosynthetic process"/>
    <property type="evidence" value="ECO:0007669"/>
    <property type="project" value="TreeGrafter"/>
</dbReference>
<evidence type="ECO:0000256" key="3">
    <source>
        <dbReference type="SAM" id="MobiDB-lite"/>
    </source>
</evidence>
<dbReference type="GO" id="GO:0005524">
    <property type="term" value="F:ATP binding"/>
    <property type="evidence" value="ECO:0007669"/>
    <property type="project" value="TreeGrafter"/>
</dbReference>
<evidence type="ECO:0000313" key="6">
    <source>
        <dbReference type="Proteomes" id="UP000275078"/>
    </source>
</evidence>
<gene>
    <name evidence="5" type="ORF">BJ508DRAFT_85263</name>
</gene>
<dbReference type="CDD" id="cd06223">
    <property type="entry name" value="PRTases_typeI"/>
    <property type="match status" value="1"/>
</dbReference>
<dbReference type="Pfam" id="PF13793">
    <property type="entry name" value="Pribosyltran_N"/>
    <property type="match status" value="1"/>
</dbReference>
<keyword evidence="2" id="KW-0545">Nucleotide biosynthesis</keyword>
<dbReference type="PANTHER" id="PTHR10210:SF36">
    <property type="entry name" value="RIBOSE-PHOSPHATE PYROPHOSPHOKINASE 5"/>
    <property type="match status" value="1"/>
</dbReference>
<dbReference type="GO" id="GO:0006164">
    <property type="term" value="P:purine nucleotide biosynthetic process"/>
    <property type="evidence" value="ECO:0007669"/>
    <property type="project" value="TreeGrafter"/>
</dbReference>
<dbReference type="EMBL" id="ML119899">
    <property type="protein sequence ID" value="RPA71796.1"/>
    <property type="molecule type" value="Genomic_DNA"/>
</dbReference>
<dbReference type="InterPro" id="IPR029099">
    <property type="entry name" value="Pribosyltran_N"/>
</dbReference>
<feature type="domain" description="Ribose-phosphate pyrophosphokinase N-terminal" evidence="4">
    <location>
        <begin position="5"/>
        <end position="99"/>
    </location>
</feature>
<dbReference type="OrthoDB" id="413572at2759"/>
<name>A0A3N4HF45_ASCIM</name>
<dbReference type="AlphaFoldDB" id="A0A3N4HF45"/>
<comment type="similarity">
    <text evidence="1">Belongs to the ribose-phosphate pyrophosphokinase family.</text>
</comment>
<dbReference type="GO" id="GO:0004749">
    <property type="term" value="F:ribose phosphate diphosphokinase activity"/>
    <property type="evidence" value="ECO:0007669"/>
    <property type="project" value="TreeGrafter"/>
</dbReference>
<evidence type="ECO:0000259" key="4">
    <source>
        <dbReference type="Pfam" id="PF13793"/>
    </source>
</evidence>
<dbReference type="STRING" id="1160509.A0A3N4HF45"/>
<dbReference type="Gene3D" id="3.40.50.2020">
    <property type="match status" value="3"/>
</dbReference>
<reference evidence="5 6" key="1">
    <citation type="journal article" date="2018" name="Nat. Ecol. Evol.">
        <title>Pezizomycetes genomes reveal the molecular basis of ectomycorrhizal truffle lifestyle.</title>
        <authorList>
            <person name="Murat C."/>
            <person name="Payen T."/>
            <person name="Noel B."/>
            <person name="Kuo A."/>
            <person name="Morin E."/>
            <person name="Chen J."/>
            <person name="Kohler A."/>
            <person name="Krizsan K."/>
            <person name="Balestrini R."/>
            <person name="Da Silva C."/>
            <person name="Montanini B."/>
            <person name="Hainaut M."/>
            <person name="Levati E."/>
            <person name="Barry K.W."/>
            <person name="Belfiori B."/>
            <person name="Cichocki N."/>
            <person name="Clum A."/>
            <person name="Dockter R.B."/>
            <person name="Fauchery L."/>
            <person name="Guy J."/>
            <person name="Iotti M."/>
            <person name="Le Tacon F."/>
            <person name="Lindquist E.A."/>
            <person name="Lipzen A."/>
            <person name="Malagnac F."/>
            <person name="Mello A."/>
            <person name="Molinier V."/>
            <person name="Miyauchi S."/>
            <person name="Poulain J."/>
            <person name="Riccioni C."/>
            <person name="Rubini A."/>
            <person name="Sitrit Y."/>
            <person name="Splivallo R."/>
            <person name="Traeger S."/>
            <person name="Wang M."/>
            <person name="Zifcakova L."/>
            <person name="Wipf D."/>
            <person name="Zambonelli A."/>
            <person name="Paolocci F."/>
            <person name="Nowrousian M."/>
            <person name="Ottonello S."/>
            <person name="Baldrian P."/>
            <person name="Spatafora J.W."/>
            <person name="Henrissat B."/>
            <person name="Nagy L.G."/>
            <person name="Aury J.M."/>
            <person name="Wincker P."/>
            <person name="Grigoriev I.V."/>
            <person name="Bonfante P."/>
            <person name="Martin F.M."/>
        </authorList>
    </citation>
    <scope>NUCLEOTIDE SEQUENCE [LARGE SCALE GENOMIC DNA]</scope>
    <source>
        <strain evidence="5 6">RN42</strain>
    </source>
</reference>
<dbReference type="GO" id="GO:0016301">
    <property type="term" value="F:kinase activity"/>
    <property type="evidence" value="ECO:0007669"/>
    <property type="project" value="UniProtKB-KW"/>
</dbReference>
<dbReference type="GO" id="GO:0002189">
    <property type="term" value="C:ribose phosphate diphosphokinase complex"/>
    <property type="evidence" value="ECO:0007669"/>
    <property type="project" value="TreeGrafter"/>
</dbReference>
<dbReference type="NCBIfam" id="TIGR01251">
    <property type="entry name" value="ribP_PPkin"/>
    <property type="match status" value="1"/>
</dbReference>
<dbReference type="Proteomes" id="UP000275078">
    <property type="component" value="Unassembled WGS sequence"/>
</dbReference>
<dbReference type="GO" id="GO:0000287">
    <property type="term" value="F:magnesium ion binding"/>
    <property type="evidence" value="ECO:0007669"/>
    <property type="project" value="InterPro"/>
</dbReference>
<dbReference type="FunFam" id="3.40.50.2020:FF:000047">
    <property type="entry name" value="Ribose-phosphate pyrophosphokinase II"/>
    <property type="match status" value="1"/>
</dbReference>
<protein>
    <submittedName>
        <fullName evidence="5">Ribose-phosphate pyrophosphokinase I</fullName>
    </submittedName>
</protein>
<keyword evidence="6" id="KW-1185">Reference proteome</keyword>
<dbReference type="PANTHER" id="PTHR10210">
    <property type="entry name" value="RIBOSE-PHOSPHATE DIPHOSPHOKINASE FAMILY MEMBER"/>
    <property type="match status" value="1"/>
</dbReference>